<evidence type="ECO:0000256" key="3">
    <source>
        <dbReference type="ARBA" id="ARBA00022741"/>
    </source>
</evidence>
<protein>
    <recommendedName>
        <fullName evidence="5">Putative pyruvate, phosphate dikinase regulatory protein</fullName>
        <shortName evidence="5">PPDK regulatory protein</shortName>
        <ecNumber evidence="5">2.7.11.32</ecNumber>
        <ecNumber evidence="5">2.7.4.27</ecNumber>
    </recommendedName>
</protein>
<dbReference type="EMBL" id="QGLE01000006">
    <property type="protein sequence ID" value="PWR22703.1"/>
    <property type="molecule type" value="Genomic_DNA"/>
</dbReference>
<dbReference type="EC" id="2.7.4.27" evidence="5"/>
<dbReference type="Pfam" id="PF03618">
    <property type="entry name" value="Kinase-PPPase"/>
    <property type="match status" value="1"/>
</dbReference>
<dbReference type="GO" id="GO:0004674">
    <property type="term" value="F:protein serine/threonine kinase activity"/>
    <property type="evidence" value="ECO:0007669"/>
    <property type="project" value="UniProtKB-UniRule"/>
</dbReference>
<dbReference type="GO" id="GO:0043531">
    <property type="term" value="F:ADP binding"/>
    <property type="evidence" value="ECO:0007669"/>
    <property type="project" value="UniProtKB-UniRule"/>
</dbReference>
<dbReference type="InterPro" id="IPR005177">
    <property type="entry name" value="Kinase-pyrophosphorylase"/>
</dbReference>
<comment type="catalytic activity">
    <reaction evidence="5">
        <text>N(tele)-phospho-L-histidyl/L-threonyl-[pyruvate, phosphate dikinase] + ADP = N(tele)-phospho-L-histidyl/O-phospho-L-threonyl-[pyruvate, phosphate dikinase] + AMP + H(+)</text>
        <dbReference type="Rhea" id="RHEA:43692"/>
        <dbReference type="Rhea" id="RHEA-COMP:10650"/>
        <dbReference type="Rhea" id="RHEA-COMP:10651"/>
        <dbReference type="ChEBI" id="CHEBI:15378"/>
        <dbReference type="ChEBI" id="CHEBI:30013"/>
        <dbReference type="ChEBI" id="CHEBI:61977"/>
        <dbReference type="ChEBI" id="CHEBI:83586"/>
        <dbReference type="ChEBI" id="CHEBI:456215"/>
        <dbReference type="ChEBI" id="CHEBI:456216"/>
        <dbReference type="EC" id="2.7.11.32"/>
    </reaction>
</comment>
<organism evidence="6 7">
    <name type="scientific">Zavarzinia aquatilis</name>
    <dbReference type="NCBI Taxonomy" id="2211142"/>
    <lineage>
        <taxon>Bacteria</taxon>
        <taxon>Pseudomonadati</taxon>
        <taxon>Pseudomonadota</taxon>
        <taxon>Alphaproteobacteria</taxon>
        <taxon>Rhodospirillales</taxon>
        <taxon>Zavarziniaceae</taxon>
        <taxon>Zavarzinia</taxon>
    </lineage>
</organism>
<comment type="caution">
    <text evidence="6">The sequence shown here is derived from an EMBL/GenBank/DDBJ whole genome shotgun (WGS) entry which is preliminary data.</text>
</comment>
<proteinExistence type="inferred from homology"/>
<comment type="catalytic activity">
    <reaction evidence="5">
        <text>N(tele)-phospho-L-histidyl/O-phospho-L-threonyl-[pyruvate, phosphate dikinase] + phosphate + H(+) = N(tele)-phospho-L-histidyl/L-threonyl-[pyruvate, phosphate dikinase] + diphosphate</text>
        <dbReference type="Rhea" id="RHEA:43696"/>
        <dbReference type="Rhea" id="RHEA-COMP:10650"/>
        <dbReference type="Rhea" id="RHEA-COMP:10651"/>
        <dbReference type="ChEBI" id="CHEBI:15378"/>
        <dbReference type="ChEBI" id="CHEBI:30013"/>
        <dbReference type="ChEBI" id="CHEBI:33019"/>
        <dbReference type="ChEBI" id="CHEBI:43474"/>
        <dbReference type="ChEBI" id="CHEBI:61977"/>
        <dbReference type="ChEBI" id="CHEBI:83586"/>
        <dbReference type="EC" id="2.7.4.27"/>
    </reaction>
</comment>
<evidence type="ECO:0000256" key="4">
    <source>
        <dbReference type="ARBA" id="ARBA00022777"/>
    </source>
</evidence>
<evidence type="ECO:0000313" key="6">
    <source>
        <dbReference type="EMBL" id="PWR22703.1"/>
    </source>
</evidence>
<dbReference type="EC" id="2.7.11.32" evidence="5"/>
<evidence type="ECO:0000256" key="2">
    <source>
        <dbReference type="ARBA" id="ARBA00022679"/>
    </source>
</evidence>
<dbReference type="PANTHER" id="PTHR31756">
    <property type="entry name" value="PYRUVATE, PHOSPHATE DIKINASE REGULATORY PROTEIN 1, CHLOROPLASTIC"/>
    <property type="match status" value="1"/>
</dbReference>
<gene>
    <name evidence="6" type="ORF">DKG74_11415</name>
</gene>
<dbReference type="GO" id="GO:0005524">
    <property type="term" value="F:ATP binding"/>
    <property type="evidence" value="ECO:0007669"/>
    <property type="project" value="InterPro"/>
</dbReference>
<keyword evidence="7" id="KW-1185">Reference proteome</keyword>
<evidence type="ECO:0000256" key="1">
    <source>
        <dbReference type="ARBA" id="ARBA00022527"/>
    </source>
</evidence>
<dbReference type="PANTHER" id="PTHR31756:SF3">
    <property type="entry name" value="PYRUVATE, PHOSPHATE DIKINASE REGULATORY PROTEIN 1, CHLOROPLASTIC"/>
    <property type="match status" value="1"/>
</dbReference>
<name>A0A317EBK2_9PROT</name>
<dbReference type="InterPro" id="IPR026565">
    <property type="entry name" value="PPDK_reg"/>
</dbReference>
<reference evidence="6 7" key="1">
    <citation type="submission" date="2018-05" db="EMBL/GenBank/DDBJ databases">
        <title>Zavarzinia sp. HR-AS.</title>
        <authorList>
            <person name="Lee Y."/>
            <person name="Jeon C.O."/>
        </authorList>
    </citation>
    <scope>NUCLEOTIDE SEQUENCE [LARGE SCALE GENOMIC DNA]</scope>
    <source>
        <strain evidence="6 7">HR-AS</strain>
    </source>
</reference>
<sequence length="268" mass="29514">MHLYLISDATGETLSSVAKAAMSQFPDVAALLHVSFMVRTRAQIERSLDMAVSTGGIILYTLVNADLREAMDSGALSRHVPAINVLDPVIQNLAAYLGMPARAMPGRQHALDAEYFRRIEAMNFTLAHDDGQSTQDLYEADVILLGVSRTSKTPTSVYLANRGIKTANIPVVPGCPLPPELFEVTSPLVVGLTTSSDRLVQVRRHRLLLLGQNAATDYVDLEAINKELTEARRLFVKHGWPVIDVSRRSIEETSAAILNLYYDRLNLM</sequence>
<keyword evidence="2 5" id="KW-0808">Transferase</keyword>
<dbReference type="OrthoDB" id="9782201at2"/>
<feature type="binding site" evidence="5">
    <location>
        <begin position="146"/>
        <end position="153"/>
    </location>
    <ligand>
        <name>ADP</name>
        <dbReference type="ChEBI" id="CHEBI:456216"/>
    </ligand>
</feature>
<keyword evidence="3 5" id="KW-0547">Nucleotide-binding</keyword>
<keyword evidence="4 5" id="KW-0418">Kinase</keyword>
<comment type="function">
    <text evidence="5">Bifunctional serine/threonine kinase and phosphorylase involved in the regulation of the pyruvate, phosphate dikinase (PPDK) by catalyzing its phosphorylation/dephosphorylation.</text>
</comment>
<evidence type="ECO:0000313" key="7">
    <source>
        <dbReference type="Proteomes" id="UP000245461"/>
    </source>
</evidence>
<dbReference type="AlphaFoldDB" id="A0A317EBK2"/>
<evidence type="ECO:0000256" key="5">
    <source>
        <dbReference type="HAMAP-Rule" id="MF_00921"/>
    </source>
</evidence>
<dbReference type="GO" id="GO:0016776">
    <property type="term" value="F:phosphotransferase activity, phosphate group as acceptor"/>
    <property type="evidence" value="ECO:0007669"/>
    <property type="project" value="UniProtKB-UniRule"/>
</dbReference>
<keyword evidence="6" id="KW-0670">Pyruvate</keyword>
<accession>A0A317EBK2</accession>
<comment type="similarity">
    <text evidence="5">Belongs to the pyruvate, phosphate/water dikinase regulatory protein family. PDRP subfamily.</text>
</comment>
<keyword evidence="1 5" id="KW-0723">Serine/threonine-protein kinase</keyword>
<dbReference type="Proteomes" id="UP000245461">
    <property type="component" value="Unassembled WGS sequence"/>
</dbReference>
<dbReference type="NCBIfam" id="NF003742">
    <property type="entry name" value="PRK05339.1"/>
    <property type="match status" value="1"/>
</dbReference>
<dbReference type="HAMAP" id="MF_00921">
    <property type="entry name" value="PDRP"/>
    <property type="match status" value="1"/>
</dbReference>